<evidence type="ECO:0000313" key="6">
    <source>
        <dbReference type="EMBL" id="NVO56934.1"/>
    </source>
</evidence>
<keyword evidence="1" id="KW-0805">Transcription regulation</keyword>
<sequence length="266" mass="30127">MDIDRRETDKHVEKTVARSVESLDYQELPVALAVMAKRFPDGYFVEPHDHPRDQLIYAVAGLMRVATSDDTWVVPPDRALFMPADIEHSIEICGNVEMRSLYITPLETSTIKVLKVHSLLRELITNLGREPMDYSGNKRAEQIAALIRIELMEAEALPLNIPLPRDERLRRVCQRLMSDPSTTLPLEQLADDAGASSKTLARLCARELGMSFSAWRRRVRFSKAMELLDGGQPMKQVARSCGYDSPSAFTYAFRKEFGMPPSGFRK</sequence>
<name>A0ABX2PRZ9_9RHOB</name>
<evidence type="ECO:0000313" key="7">
    <source>
        <dbReference type="Proteomes" id="UP000630805"/>
    </source>
</evidence>
<dbReference type="SUPFAM" id="SSF46689">
    <property type="entry name" value="Homeodomain-like"/>
    <property type="match status" value="1"/>
</dbReference>
<dbReference type="InterPro" id="IPR018060">
    <property type="entry name" value="HTH_AraC"/>
</dbReference>
<dbReference type="InterPro" id="IPR020449">
    <property type="entry name" value="Tscrpt_reg_AraC-type_HTH"/>
</dbReference>
<dbReference type="InterPro" id="IPR003313">
    <property type="entry name" value="AraC-bd"/>
</dbReference>
<accession>A0ABX2PRZ9</accession>
<dbReference type="PRINTS" id="PR00032">
    <property type="entry name" value="HTHARAC"/>
</dbReference>
<dbReference type="Proteomes" id="UP000630805">
    <property type="component" value="Unassembled WGS sequence"/>
</dbReference>
<dbReference type="SMART" id="SM00342">
    <property type="entry name" value="HTH_ARAC"/>
    <property type="match status" value="1"/>
</dbReference>
<dbReference type="InterPro" id="IPR014710">
    <property type="entry name" value="RmlC-like_jellyroll"/>
</dbReference>
<dbReference type="PANTHER" id="PTHR11019:SF159">
    <property type="entry name" value="TRANSCRIPTIONAL REGULATOR-RELATED"/>
    <property type="match status" value="1"/>
</dbReference>
<gene>
    <name evidence="6" type="ORF">HW561_14155</name>
</gene>
<dbReference type="PANTHER" id="PTHR11019">
    <property type="entry name" value="HTH-TYPE TRANSCRIPTIONAL REGULATOR NIMR"/>
    <property type="match status" value="1"/>
</dbReference>
<evidence type="ECO:0000259" key="5">
    <source>
        <dbReference type="PROSITE" id="PS01124"/>
    </source>
</evidence>
<keyword evidence="2" id="KW-0238">DNA-binding</keyword>
<organism evidence="6 7">
    <name type="scientific">Ruegeria haliotis</name>
    <dbReference type="NCBI Taxonomy" id="2747601"/>
    <lineage>
        <taxon>Bacteria</taxon>
        <taxon>Pseudomonadati</taxon>
        <taxon>Pseudomonadota</taxon>
        <taxon>Alphaproteobacteria</taxon>
        <taxon>Rhodobacterales</taxon>
        <taxon>Roseobacteraceae</taxon>
        <taxon>Ruegeria</taxon>
    </lineage>
</organism>
<dbReference type="Pfam" id="PF02311">
    <property type="entry name" value="AraC_binding"/>
    <property type="match status" value="1"/>
</dbReference>
<evidence type="ECO:0000256" key="4">
    <source>
        <dbReference type="ARBA" id="ARBA00023163"/>
    </source>
</evidence>
<dbReference type="Pfam" id="PF12833">
    <property type="entry name" value="HTH_18"/>
    <property type="match status" value="1"/>
</dbReference>
<comment type="caution">
    <text evidence="6">The sequence shown here is derived from an EMBL/GenBank/DDBJ whole genome shotgun (WGS) entry which is preliminary data.</text>
</comment>
<dbReference type="InterPro" id="IPR011051">
    <property type="entry name" value="RmlC_Cupin_sf"/>
</dbReference>
<evidence type="ECO:0000256" key="1">
    <source>
        <dbReference type="ARBA" id="ARBA00023015"/>
    </source>
</evidence>
<feature type="domain" description="HTH araC/xylS-type" evidence="5">
    <location>
        <begin position="170"/>
        <end position="266"/>
    </location>
</feature>
<dbReference type="EMBL" id="JABXWT010000008">
    <property type="protein sequence ID" value="NVO56934.1"/>
    <property type="molecule type" value="Genomic_DNA"/>
</dbReference>
<proteinExistence type="predicted"/>
<keyword evidence="4" id="KW-0804">Transcription</keyword>
<dbReference type="InterPro" id="IPR009057">
    <property type="entry name" value="Homeodomain-like_sf"/>
</dbReference>
<keyword evidence="7" id="KW-1185">Reference proteome</keyword>
<dbReference type="Gene3D" id="1.10.10.60">
    <property type="entry name" value="Homeodomain-like"/>
    <property type="match status" value="2"/>
</dbReference>
<dbReference type="PROSITE" id="PS01124">
    <property type="entry name" value="HTH_ARAC_FAMILY_2"/>
    <property type="match status" value="1"/>
</dbReference>
<protein>
    <submittedName>
        <fullName evidence="6">Helix-turn-helix transcriptional regulator</fullName>
    </submittedName>
</protein>
<evidence type="ECO:0000256" key="2">
    <source>
        <dbReference type="ARBA" id="ARBA00023125"/>
    </source>
</evidence>
<dbReference type="Gene3D" id="2.60.120.10">
    <property type="entry name" value="Jelly Rolls"/>
    <property type="match status" value="1"/>
</dbReference>
<reference evidence="6 7" key="1">
    <citation type="submission" date="2020-06" db="EMBL/GenBank/DDBJ databases">
        <authorList>
            <person name="Cao W.R."/>
        </authorList>
    </citation>
    <scope>NUCLEOTIDE SEQUENCE [LARGE SCALE GENOMIC DNA]</scope>
    <source>
        <strain evidence="6 7">B1Z28</strain>
    </source>
</reference>
<dbReference type="SUPFAM" id="SSF51182">
    <property type="entry name" value="RmlC-like cupins"/>
    <property type="match status" value="1"/>
</dbReference>
<dbReference type="CDD" id="cd06124">
    <property type="entry name" value="cupin_NimR-like_N"/>
    <property type="match status" value="1"/>
</dbReference>
<evidence type="ECO:0000256" key="3">
    <source>
        <dbReference type="ARBA" id="ARBA00023159"/>
    </source>
</evidence>
<keyword evidence="3" id="KW-0010">Activator</keyword>